<dbReference type="EMBL" id="AQHZ01000021">
    <property type="protein sequence ID" value="ENO17942.1"/>
    <property type="molecule type" value="Genomic_DNA"/>
</dbReference>
<protein>
    <submittedName>
        <fullName evidence="1">Uncharacterized protein</fullName>
    </submittedName>
</protein>
<keyword evidence="2" id="KW-1185">Reference proteome</keyword>
<comment type="caution">
    <text evidence="1">The sequence shown here is derived from an EMBL/GenBank/DDBJ whole genome shotgun (WGS) entry which is preliminary data.</text>
</comment>
<organism evidence="1 2">
    <name type="scientific">Schaalia cardiffensis F0333</name>
    <dbReference type="NCBI Taxonomy" id="888050"/>
    <lineage>
        <taxon>Bacteria</taxon>
        <taxon>Bacillati</taxon>
        <taxon>Actinomycetota</taxon>
        <taxon>Actinomycetes</taxon>
        <taxon>Actinomycetales</taxon>
        <taxon>Actinomycetaceae</taxon>
        <taxon>Schaalia</taxon>
    </lineage>
</organism>
<name>N6X3C3_9ACTO</name>
<accession>N6X3C3</accession>
<evidence type="ECO:0000313" key="1">
    <source>
        <dbReference type="EMBL" id="ENO17942.1"/>
    </source>
</evidence>
<evidence type="ECO:0000313" key="2">
    <source>
        <dbReference type="Proteomes" id="UP000013015"/>
    </source>
</evidence>
<sequence length="158" mass="16887">MAWRRGGAWGVVAGLWRAFVGVLRALVLGLRGAWSVGAEKCSPGVRRGRWALACIRGSAKSLGLGAAWRSPGVCTAIFGVPWPRAIADGPSLCFRRVWGEGARVEIVCGVRVGAWEWVCCALIMFSAVVWGGRRCRDCLWGVGTASDSRMALAAARLN</sequence>
<dbReference type="Proteomes" id="UP000013015">
    <property type="component" value="Unassembled WGS sequence"/>
</dbReference>
<proteinExistence type="predicted"/>
<dbReference type="HOGENOM" id="CLU_1665669_0_0_11"/>
<reference evidence="1 2" key="1">
    <citation type="submission" date="2013-03" db="EMBL/GenBank/DDBJ databases">
        <title>Reference genome for the Human Microbiome Project.</title>
        <authorList>
            <person name="Aqrawi P."/>
            <person name="Ayvaz T."/>
            <person name="Bess C."/>
            <person name="Blankenburg K."/>
            <person name="Coyle M."/>
            <person name="Deng J."/>
            <person name="Forbes L."/>
            <person name="Fowler G."/>
            <person name="Francisco L."/>
            <person name="Fu Q."/>
            <person name="Gibbs R."/>
            <person name="Gross S."/>
            <person name="Gubbala S."/>
            <person name="Hale W."/>
            <person name="Hemphill L."/>
            <person name="Highlander S."/>
            <person name="Hirani K."/>
            <person name="Jackson L."/>
            <person name="Jakkamsetti A."/>
            <person name="Javaid M."/>
            <person name="Jayaseelan J.C."/>
            <person name="Jiang H."/>
            <person name="Joshi V."/>
            <person name="Korchina V."/>
            <person name="Kovar C."/>
            <person name="Lara F."/>
            <person name="Lee S."/>
            <person name="Liu Y."/>
            <person name="Mata R."/>
            <person name="Mathew T."/>
            <person name="Munidasa M."/>
            <person name="Muzny D."/>
            <person name="Nazareth L."/>
            <person name="Ngo R."/>
            <person name="Nguyen L."/>
            <person name="Nguyen N."/>
            <person name="Okwuonu G."/>
            <person name="Ongeri F."/>
            <person name="Palculict T."/>
            <person name="Patil S."/>
            <person name="Petrosino J."/>
            <person name="Pham C."/>
            <person name="Pham P."/>
            <person name="Pu L.-L."/>
            <person name="Qin X."/>
            <person name="Qu J."/>
            <person name="Reid J."/>
            <person name="Ross M."/>
            <person name="Ruth R."/>
            <person name="Saada N."/>
            <person name="San Lucas F."/>
            <person name="Santibanez J."/>
            <person name="Shang Y."/>
            <person name="Simmons D."/>
            <person name="Song X.-Z."/>
            <person name="Tang L.-Y."/>
            <person name="Thornton R."/>
            <person name="Warren J."/>
            <person name="Weissenberger G."/>
            <person name="Wilczek-Boney K."/>
            <person name="Worley K."/>
            <person name="Youmans B."/>
            <person name="Zhang J."/>
            <person name="Zhang L."/>
            <person name="Zhao Z."/>
            <person name="Zhou C."/>
            <person name="Zhu D."/>
            <person name="Zhu Y."/>
        </authorList>
    </citation>
    <scope>NUCLEOTIDE SEQUENCE [LARGE SCALE GENOMIC DNA]</scope>
    <source>
        <strain evidence="1 2">F0333</strain>
    </source>
</reference>
<dbReference type="AlphaFoldDB" id="N6X3C3"/>
<gene>
    <name evidence="1" type="ORF">HMPREF9004_1214</name>
</gene>